<proteinExistence type="predicted"/>
<dbReference type="EMBL" id="JANBVB010001229">
    <property type="protein sequence ID" value="KAJ2890750.1"/>
    <property type="molecule type" value="Genomic_DNA"/>
</dbReference>
<evidence type="ECO:0000313" key="1">
    <source>
        <dbReference type="EMBL" id="KAJ2890750.1"/>
    </source>
</evidence>
<name>A0ACC1LZB7_9FUNG</name>
<dbReference type="Proteomes" id="UP001139981">
    <property type="component" value="Unassembled WGS sequence"/>
</dbReference>
<evidence type="ECO:0000313" key="2">
    <source>
        <dbReference type="Proteomes" id="UP001139981"/>
    </source>
</evidence>
<feature type="non-terminal residue" evidence="1">
    <location>
        <position position="75"/>
    </location>
</feature>
<accession>A0ACC1LZB7</accession>
<sequence length="75" mass="8491">MLRHPPASLVITHKDVDNLATMQRRLLDRTQHGTQPETPSVQDKAAGDTVPRPRGARQVSFDAHDAERQRRQQLS</sequence>
<organism evidence="1 2">
    <name type="scientific">Coemansia aciculifera</name>
    <dbReference type="NCBI Taxonomy" id="417176"/>
    <lineage>
        <taxon>Eukaryota</taxon>
        <taxon>Fungi</taxon>
        <taxon>Fungi incertae sedis</taxon>
        <taxon>Zoopagomycota</taxon>
        <taxon>Kickxellomycotina</taxon>
        <taxon>Kickxellomycetes</taxon>
        <taxon>Kickxellales</taxon>
        <taxon>Kickxellaceae</taxon>
        <taxon>Coemansia</taxon>
    </lineage>
</organism>
<protein>
    <submittedName>
        <fullName evidence="1">Uncharacterized protein</fullName>
    </submittedName>
</protein>
<keyword evidence="2" id="KW-1185">Reference proteome</keyword>
<comment type="caution">
    <text evidence="1">The sequence shown here is derived from an EMBL/GenBank/DDBJ whole genome shotgun (WGS) entry which is preliminary data.</text>
</comment>
<reference evidence="1" key="1">
    <citation type="submission" date="2022-07" db="EMBL/GenBank/DDBJ databases">
        <title>Phylogenomic reconstructions and comparative analyses of Kickxellomycotina fungi.</title>
        <authorList>
            <person name="Reynolds N.K."/>
            <person name="Stajich J.E."/>
            <person name="Barry K."/>
            <person name="Grigoriev I.V."/>
            <person name="Crous P."/>
            <person name="Smith M.E."/>
        </authorList>
    </citation>
    <scope>NUCLEOTIDE SEQUENCE</scope>
    <source>
        <strain evidence="1">CBS 190363</strain>
    </source>
</reference>
<gene>
    <name evidence="1" type="ORF">IWW38_003963</name>
</gene>